<name>A0AAE0JVW7_9PEZI</name>
<evidence type="ECO:0000313" key="4">
    <source>
        <dbReference type="Proteomes" id="UP001287356"/>
    </source>
</evidence>
<accession>A0AAE0JVW7</accession>
<feature type="transmembrane region" description="Helical" evidence="2">
    <location>
        <begin position="297"/>
        <end position="317"/>
    </location>
</feature>
<dbReference type="AlphaFoldDB" id="A0AAE0JVW7"/>
<feature type="compositionally biased region" description="Basic residues" evidence="1">
    <location>
        <begin position="1"/>
        <end position="10"/>
    </location>
</feature>
<feature type="region of interest" description="Disordered" evidence="1">
    <location>
        <begin position="218"/>
        <end position="267"/>
    </location>
</feature>
<organism evidence="3 4">
    <name type="scientific">Lasiosphaeria ovina</name>
    <dbReference type="NCBI Taxonomy" id="92902"/>
    <lineage>
        <taxon>Eukaryota</taxon>
        <taxon>Fungi</taxon>
        <taxon>Dikarya</taxon>
        <taxon>Ascomycota</taxon>
        <taxon>Pezizomycotina</taxon>
        <taxon>Sordariomycetes</taxon>
        <taxon>Sordariomycetidae</taxon>
        <taxon>Sordariales</taxon>
        <taxon>Lasiosphaeriaceae</taxon>
        <taxon>Lasiosphaeria</taxon>
    </lineage>
</organism>
<feature type="region of interest" description="Disordered" evidence="1">
    <location>
        <begin position="1"/>
        <end position="32"/>
    </location>
</feature>
<comment type="caution">
    <text evidence="3">The sequence shown here is derived from an EMBL/GenBank/DDBJ whole genome shotgun (WGS) entry which is preliminary data.</text>
</comment>
<evidence type="ECO:0000256" key="1">
    <source>
        <dbReference type="SAM" id="MobiDB-lite"/>
    </source>
</evidence>
<keyword evidence="2" id="KW-0812">Transmembrane</keyword>
<protein>
    <submittedName>
        <fullName evidence="3">Uncharacterized protein</fullName>
    </submittedName>
</protein>
<gene>
    <name evidence="3" type="ORF">B0T24DRAFT_670483</name>
</gene>
<keyword evidence="4" id="KW-1185">Reference proteome</keyword>
<keyword evidence="2" id="KW-1133">Transmembrane helix</keyword>
<keyword evidence="2" id="KW-0472">Membrane</keyword>
<sequence>MSLKRRRRRLNSSSPATQQQQQQQQQHNNPEAVSSPVLHCLITMSPFYRAKQLYRRRFPHGHHRCASAEVESQHMGGAADDMRLSLVHSLFAAIISAGSSDPSQRQVLDSRLQGMRDSNYVPRHVLKDCPTTSKSAAIRHIANAIAGYLSRPVRSEPRIELVGIFIPEPPQDGDLGDQAFSVKFLRRRVGRRCHGDAQPIFIEVCPWSQHEFRGVREARLGPPDRSGTAGAATGGDEAWWWGPSSRSNAAEPVQARRQRRQNRETTVAADRGNELQEALPPPVRILQREEPTDWNGIIKWICAALFALALFGVVVYIDMLGSRLFTGFSNAVVGVGSLGTQLMAFLGRVLSPAADRISRPIRPYKVPLLKRRAIDPAVLILKDVFLQNSVQLEERRLAYTASLTDMVYDQTLGELASTMGDAAQKLTETERPVTSGLEELHVNVMDEFYQLWGIETRFQIWEDGLPATTGNDQQVRPPTLRRKELARLRSTLWDITKDLGKLLLGSVSNRTQLLSDLKKGSDGASTVYSVYSKMVRTGVDSESARLRKRVDLIHKYQADKAEAEVEAEAERRRRRWWRWLSSRSGNGNTELPEGLDVAHAAILDQASNAMGDLAGTMSVVVSVMGRVYITLTLEHDVVKEELEELRRLGDRVRYHANMIRENPNPQLPWLKTVAQEAMSFVQDAWDILSRYHAHEVTDVAVR</sequence>
<dbReference type="Proteomes" id="UP001287356">
    <property type="component" value="Unassembled WGS sequence"/>
</dbReference>
<feature type="compositionally biased region" description="Low complexity" evidence="1">
    <location>
        <begin position="227"/>
        <end position="242"/>
    </location>
</feature>
<proteinExistence type="predicted"/>
<reference evidence="3" key="2">
    <citation type="submission" date="2023-06" db="EMBL/GenBank/DDBJ databases">
        <authorList>
            <consortium name="Lawrence Berkeley National Laboratory"/>
            <person name="Haridas S."/>
            <person name="Hensen N."/>
            <person name="Bonometti L."/>
            <person name="Westerberg I."/>
            <person name="Brannstrom I.O."/>
            <person name="Guillou S."/>
            <person name="Cros-Aarteil S."/>
            <person name="Calhoun S."/>
            <person name="Kuo A."/>
            <person name="Mondo S."/>
            <person name="Pangilinan J."/>
            <person name="Riley R."/>
            <person name="Labutti K."/>
            <person name="Andreopoulos B."/>
            <person name="Lipzen A."/>
            <person name="Chen C."/>
            <person name="Yanf M."/>
            <person name="Daum C."/>
            <person name="Ng V."/>
            <person name="Clum A."/>
            <person name="Steindorff A."/>
            <person name="Ohm R."/>
            <person name="Martin F."/>
            <person name="Silar P."/>
            <person name="Natvig D."/>
            <person name="Lalanne C."/>
            <person name="Gautier V."/>
            <person name="Ament-Velasquez S.L."/>
            <person name="Kruys A."/>
            <person name="Hutchinson M.I."/>
            <person name="Powell A.J."/>
            <person name="Barry K."/>
            <person name="Miller A.N."/>
            <person name="Grigoriev I.V."/>
            <person name="Debuchy R."/>
            <person name="Gladieux P."/>
            <person name="Thoren M.H."/>
            <person name="Johannesson H."/>
        </authorList>
    </citation>
    <scope>NUCLEOTIDE SEQUENCE</scope>
    <source>
        <strain evidence="3">CBS 958.72</strain>
    </source>
</reference>
<dbReference type="EMBL" id="JAULSN010000009">
    <property type="protein sequence ID" value="KAK3365045.1"/>
    <property type="molecule type" value="Genomic_DNA"/>
</dbReference>
<evidence type="ECO:0000256" key="2">
    <source>
        <dbReference type="SAM" id="Phobius"/>
    </source>
</evidence>
<reference evidence="3" key="1">
    <citation type="journal article" date="2023" name="Mol. Phylogenet. Evol.">
        <title>Genome-scale phylogeny and comparative genomics of the fungal order Sordariales.</title>
        <authorList>
            <person name="Hensen N."/>
            <person name="Bonometti L."/>
            <person name="Westerberg I."/>
            <person name="Brannstrom I.O."/>
            <person name="Guillou S."/>
            <person name="Cros-Aarteil S."/>
            <person name="Calhoun S."/>
            <person name="Haridas S."/>
            <person name="Kuo A."/>
            <person name="Mondo S."/>
            <person name="Pangilinan J."/>
            <person name="Riley R."/>
            <person name="LaButti K."/>
            <person name="Andreopoulos B."/>
            <person name="Lipzen A."/>
            <person name="Chen C."/>
            <person name="Yan M."/>
            <person name="Daum C."/>
            <person name="Ng V."/>
            <person name="Clum A."/>
            <person name="Steindorff A."/>
            <person name="Ohm R.A."/>
            <person name="Martin F."/>
            <person name="Silar P."/>
            <person name="Natvig D.O."/>
            <person name="Lalanne C."/>
            <person name="Gautier V."/>
            <person name="Ament-Velasquez S.L."/>
            <person name="Kruys A."/>
            <person name="Hutchinson M.I."/>
            <person name="Powell A.J."/>
            <person name="Barry K."/>
            <person name="Miller A.N."/>
            <person name="Grigoriev I.V."/>
            <person name="Debuchy R."/>
            <person name="Gladieux P."/>
            <person name="Hiltunen Thoren M."/>
            <person name="Johannesson H."/>
        </authorList>
    </citation>
    <scope>NUCLEOTIDE SEQUENCE</scope>
    <source>
        <strain evidence="3">CBS 958.72</strain>
    </source>
</reference>
<evidence type="ECO:0000313" key="3">
    <source>
        <dbReference type="EMBL" id="KAK3365045.1"/>
    </source>
</evidence>